<dbReference type="AlphaFoldDB" id="A0A0S3PWR2"/>
<evidence type="ECO:0000313" key="8">
    <source>
        <dbReference type="Proteomes" id="UP000236884"/>
    </source>
</evidence>
<reference evidence="7 8" key="1">
    <citation type="submission" date="2015-08" db="EMBL/GenBank/DDBJ databases">
        <title>Investigation of the bacterial diversity of lava forest soil.</title>
        <authorList>
            <person name="Lee J.S."/>
        </authorList>
    </citation>
    <scope>NUCLEOTIDE SEQUENCE [LARGE SCALE GENOMIC DNA]</scope>
    <source>
        <strain evidence="7 8">GJW-30</strain>
    </source>
</reference>
<evidence type="ECO:0000256" key="4">
    <source>
        <dbReference type="ARBA" id="ARBA00023315"/>
    </source>
</evidence>
<dbReference type="InterPro" id="IPR029058">
    <property type="entry name" value="AB_hydrolase_fold"/>
</dbReference>
<dbReference type="NCBIfam" id="TIGR01838">
    <property type="entry name" value="PHA_synth_I"/>
    <property type="match status" value="1"/>
</dbReference>
<organism evidence="7 8">
    <name type="scientific">Variibacter gotjawalensis</name>
    <dbReference type="NCBI Taxonomy" id="1333996"/>
    <lineage>
        <taxon>Bacteria</taxon>
        <taxon>Pseudomonadati</taxon>
        <taxon>Pseudomonadota</taxon>
        <taxon>Alphaproteobacteria</taxon>
        <taxon>Hyphomicrobiales</taxon>
        <taxon>Nitrobacteraceae</taxon>
        <taxon>Variibacter</taxon>
    </lineage>
</organism>
<evidence type="ECO:0000256" key="1">
    <source>
        <dbReference type="ARBA" id="ARBA00004496"/>
    </source>
</evidence>
<feature type="domain" description="AB hydrolase-1" evidence="5">
    <location>
        <begin position="286"/>
        <end position="527"/>
    </location>
</feature>
<name>A0A0S3PWR2_9BRAD</name>
<dbReference type="OrthoDB" id="7208816at2"/>
<dbReference type="PANTHER" id="PTHR36837:SF5">
    <property type="entry name" value="POLY-3-HYDROXYBUTYRATE SYNTHASE"/>
    <property type="match status" value="1"/>
</dbReference>
<gene>
    <name evidence="7" type="primary">phbC_1</name>
    <name evidence="7" type="ORF">GJW-30_1_02915</name>
</gene>
<dbReference type="EC" id="2.3.1.-" evidence="7"/>
<dbReference type="InterPro" id="IPR010941">
    <property type="entry name" value="PhaC_N"/>
</dbReference>
<keyword evidence="8" id="KW-1185">Reference proteome</keyword>
<keyword evidence="2" id="KW-0963">Cytoplasm</keyword>
<dbReference type="GO" id="GO:0016746">
    <property type="term" value="F:acyltransferase activity"/>
    <property type="evidence" value="ECO:0007669"/>
    <property type="project" value="UniProtKB-KW"/>
</dbReference>
<dbReference type="PANTHER" id="PTHR36837">
    <property type="entry name" value="POLY(3-HYDROXYALKANOATE) POLYMERASE SUBUNIT PHAC"/>
    <property type="match status" value="1"/>
</dbReference>
<dbReference type="InterPro" id="IPR051321">
    <property type="entry name" value="PHA/PHB_synthase"/>
</dbReference>
<dbReference type="InterPro" id="IPR010963">
    <property type="entry name" value="PHA_synth_I"/>
</dbReference>
<evidence type="ECO:0000259" key="5">
    <source>
        <dbReference type="Pfam" id="PF00561"/>
    </source>
</evidence>
<sequence>MSDDKPGKTPETPAVDYEAFGKNWAKMMEEGSKAVAAYMEPRQKGEVSDDKSAEWGDVAKTFGKVYEFWTTDPNRASELQTAYGKQYLDLWTATFKRMTGDTQAPIVSPDARDKRFKDEEWSTNPFFDFLKQAYLLNTQVAQHVVSDADTLDPHTRAKADFYLKQFTNAVAPSNFLWSNPEVLRETFSSNGENLVRGMKMLAEDIVAGRGELRIRQVDADKFEVGRNMALTPGKVVFQNDLIQLIQYEPTTKTVQLRPLLIVPPWINKYYILDLNPEKSFIRWAVEQGITVFTISWVNPDETLAAKTFADYMTEGPIAAIDVIEKITGEKEINTAGYCVGGTMLASTLAYMAAKKDNRIASATFFATQVDFTYAGDLKVFIDEDQVGNTEKMMSEKGYLEGSRMANAFNMLRSQELIWPYVVNNYLKGKQPMAFDLLYWNSDATRMPAANHAYYLRNCYLDNKLAKGEMEINGVKLDLGKVKVPVYNLATKEDHIAPAKSVFVGAQLFGGPVRYVMSGSGHIAGVVNPPSLKKYQYWTGGKPDGEFEAWQAKATEIPGSWWHDWRDWLVDHDASEVPARVPGAGKFKPIEDAPGSYVKAKA</sequence>
<evidence type="ECO:0000259" key="6">
    <source>
        <dbReference type="Pfam" id="PF07167"/>
    </source>
</evidence>
<dbReference type="RefSeq" id="WP_096356526.1">
    <property type="nucleotide sequence ID" value="NZ_AP014946.1"/>
</dbReference>
<dbReference type="Gene3D" id="3.40.50.1820">
    <property type="entry name" value="alpha/beta hydrolase"/>
    <property type="match status" value="1"/>
</dbReference>
<dbReference type="KEGG" id="vgo:GJW-30_1_02915"/>
<dbReference type="SUPFAM" id="SSF53474">
    <property type="entry name" value="alpha/beta-Hydrolases"/>
    <property type="match status" value="1"/>
</dbReference>
<dbReference type="GO" id="GO:0042619">
    <property type="term" value="P:poly-hydroxybutyrate biosynthetic process"/>
    <property type="evidence" value="ECO:0007669"/>
    <property type="project" value="InterPro"/>
</dbReference>
<evidence type="ECO:0000256" key="3">
    <source>
        <dbReference type="ARBA" id="ARBA00022679"/>
    </source>
</evidence>
<feature type="domain" description="Poly-beta-hydroxybutyrate polymerase N-terminal" evidence="6">
    <location>
        <begin position="112"/>
        <end position="284"/>
    </location>
</feature>
<dbReference type="EMBL" id="AP014946">
    <property type="protein sequence ID" value="BAT60378.1"/>
    <property type="molecule type" value="Genomic_DNA"/>
</dbReference>
<evidence type="ECO:0000313" key="7">
    <source>
        <dbReference type="EMBL" id="BAT60378.1"/>
    </source>
</evidence>
<dbReference type="Proteomes" id="UP000236884">
    <property type="component" value="Chromosome"/>
</dbReference>
<dbReference type="Pfam" id="PF07167">
    <property type="entry name" value="PhaC_N"/>
    <property type="match status" value="1"/>
</dbReference>
<comment type="subcellular location">
    <subcellularLocation>
        <location evidence="1">Cytoplasm</location>
    </subcellularLocation>
</comment>
<keyword evidence="3 7" id="KW-0808">Transferase</keyword>
<dbReference type="Pfam" id="PF00561">
    <property type="entry name" value="Abhydrolase_1"/>
    <property type="match status" value="1"/>
</dbReference>
<dbReference type="InterPro" id="IPR000073">
    <property type="entry name" value="AB_hydrolase_1"/>
</dbReference>
<dbReference type="GO" id="GO:0005737">
    <property type="term" value="C:cytoplasm"/>
    <property type="evidence" value="ECO:0007669"/>
    <property type="project" value="UniProtKB-SubCell"/>
</dbReference>
<protein>
    <submittedName>
        <fullName evidence="7">Poly-beta-hydroxybutyrate polymerase</fullName>
        <ecNumber evidence="7">2.3.1.-</ecNumber>
    </submittedName>
</protein>
<accession>A0A0S3PWR2</accession>
<keyword evidence="4 7" id="KW-0012">Acyltransferase</keyword>
<evidence type="ECO:0000256" key="2">
    <source>
        <dbReference type="ARBA" id="ARBA00022490"/>
    </source>
</evidence>
<proteinExistence type="predicted"/>